<evidence type="ECO:0000313" key="2">
    <source>
        <dbReference type="Proteomes" id="UP000724584"/>
    </source>
</evidence>
<gene>
    <name evidence="1" type="ORF">F5144DRAFT_491521</name>
</gene>
<comment type="caution">
    <text evidence="1">The sequence shown here is derived from an EMBL/GenBank/DDBJ whole genome shotgun (WGS) entry which is preliminary data.</text>
</comment>
<dbReference type="Proteomes" id="UP000724584">
    <property type="component" value="Unassembled WGS sequence"/>
</dbReference>
<accession>A0ACB7PB86</accession>
<reference evidence="1 2" key="1">
    <citation type="journal article" date="2021" name="Nat. Commun.">
        <title>Genetic determinants of endophytism in the Arabidopsis root mycobiome.</title>
        <authorList>
            <person name="Mesny F."/>
            <person name="Miyauchi S."/>
            <person name="Thiergart T."/>
            <person name="Pickel B."/>
            <person name="Atanasova L."/>
            <person name="Karlsson M."/>
            <person name="Huettel B."/>
            <person name="Barry K.W."/>
            <person name="Haridas S."/>
            <person name="Chen C."/>
            <person name="Bauer D."/>
            <person name="Andreopoulos W."/>
            <person name="Pangilinan J."/>
            <person name="LaButti K."/>
            <person name="Riley R."/>
            <person name="Lipzen A."/>
            <person name="Clum A."/>
            <person name="Drula E."/>
            <person name="Henrissat B."/>
            <person name="Kohler A."/>
            <person name="Grigoriev I.V."/>
            <person name="Martin F.M."/>
            <person name="Hacquard S."/>
        </authorList>
    </citation>
    <scope>NUCLEOTIDE SEQUENCE [LARGE SCALE GENOMIC DNA]</scope>
    <source>
        <strain evidence="1 2">MPI-SDFR-AT-0079</strain>
    </source>
</reference>
<dbReference type="EMBL" id="JAGIZQ010000004">
    <property type="protein sequence ID" value="KAH6632733.1"/>
    <property type="molecule type" value="Genomic_DNA"/>
</dbReference>
<name>A0ACB7PB86_9PEZI</name>
<organism evidence="1 2">
    <name type="scientific">Chaetomium tenue</name>
    <dbReference type="NCBI Taxonomy" id="1854479"/>
    <lineage>
        <taxon>Eukaryota</taxon>
        <taxon>Fungi</taxon>
        <taxon>Dikarya</taxon>
        <taxon>Ascomycota</taxon>
        <taxon>Pezizomycotina</taxon>
        <taxon>Sordariomycetes</taxon>
        <taxon>Sordariomycetidae</taxon>
        <taxon>Sordariales</taxon>
        <taxon>Chaetomiaceae</taxon>
        <taxon>Chaetomium</taxon>
    </lineage>
</organism>
<keyword evidence="2" id="KW-1185">Reference proteome</keyword>
<evidence type="ECO:0000313" key="1">
    <source>
        <dbReference type="EMBL" id="KAH6632733.1"/>
    </source>
</evidence>
<proteinExistence type="predicted"/>
<protein>
    <submittedName>
        <fullName evidence="1">Uncharacterized protein</fullName>
    </submittedName>
</protein>
<sequence length="998" mass="108555">MAALSLDDFLRPLAIDIDTVIELSHELESTFRHLSAESSDQFLPTPISESVLRPTTRDHGRFLAIDILFSWIGEEVAQVVRKGCETLAVSRTAELPMGVTFSFPMQQKSLSKAILMPMGKGFAVTSNLDLGEHLTVGYEKHRTADMPPIRIAAIANDAVATLVSFIYQFPVRAHRKAAMGLIVGTGCNATLPLKLSTLHESKRPASISIVPGQEVADVKIAVNTEWSIRGTTPPLRKLGLISRWDMELDQAGEIPGFQPLEYMTAGRYLGELARLIFFDYYGTVLGLPVSLLPNKLHERFGLPTTFISHLHPESTRGPMLQQLEREFTPGDSSFRWTAELANALYRIAKAIQVRAAGIIAASTVGLLRCAEEIPEPGAEKTGAEQTVLSVGYTGGCIQHFQNYLGDTQRLIDEVLDRQFGAQAPVKVVLTPCHDGGITGAGILVPAALARRRELAMTTERTDTTHPDSMSGADPIPSRSRPSRRRDDDSGSEDMDPNQFDVLLSRSVQSAAPFLEPESFQHSMLRNTRVQSRSRSRRRDASPYRGRHQPSTPRAVAKPLEGEAILDEETPLLSPAEDLDDISKSKNPYLGGISVARFWLLFLQINASYFIACFDGTIMASSHPVITSYFGSSNSASWLSTAFLLTSTSFQPVLGGLSDAVGRKAPYVITTAVFLFATVWCALAQSMTSFIIARAVCGFGAGGMMTLGSIIVPIIVICLVVAIVVVPSDLGLNGNKKQTLREAMRTFDFKGSILLSSSVTSLILGLSPHMNLIFSNHITALTSNAILFNVPLFFQGVLLTSATTSGFRLVVSSGMASAAGTATGFLISYTRRLKWPLVLGTSLGVVGALCLTSMQRGWPALFYILCLLPGAAGSGFQFPGTFMALLTVSEQREQAVATSTLMLWRSLGQVLGVACSSLVVQNALWYYLDELVKGPEKEAVVALVRKSVEAIRDLPREYRESVVQSYEASLRITFMLCSVLTVVAFLLVVPLRLPRLGKK</sequence>